<protein>
    <submittedName>
        <fullName evidence="4">Efflux RND transporter periplasmic adaptor subunit</fullName>
    </submittedName>
</protein>
<proteinExistence type="inferred from homology"/>
<keyword evidence="2" id="KW-0472">Membrane</keyword>
<gene>
    <name evidence="4" type="ORF">EHV23_11155</name>
</gene>
<keyword evidence="5" id="KW-1185">Reference proteome</keyword>
<dbReference type="Pfam" id="PF25973">
    <property type="entry name" value="BSH_CzcB"/>
    <property type="match status" value="1"/>
</dbReference>
<feature type="transmembrane region" description="Helical" evidence="2">
    <location>
        <begin position="6"/>
        <end position="25"/>
    </location>
</feature>
<evidence type="ECO:0000313" key="4">
    <source>
        <dbReference type="EMBL" id="RRN43941.1"/>
    </source>
</evidence>
<keyword evidence="2" id="KW-0812">Transmembrane</keyword>
<evidence type="ECO:0000313" key="5">
    <source>
        <dbReference type="Proteomes" id="UP000270261"/>
    </source>
</evidence>
<comment type="caution">
    <text evidence="4">The sequence shown here is derived from an EMBL/GenBank/DDBJ whole genome shotgun (WGS) entry which is preliminary data.</text>
</comment>
<keyword evidence="2" id="KW-1133">Transmembrane helix</keyword>
<evidence type="ECO:0000256" key="2">
    <source>
        <dbReference type="SAM" id="Phobius"/>
    </source>
</evidence>
<accession>A0A3R8MS99</accession>
<name>A0A3R8MS99_9BURK</name>
<dbReference type="OrthoDB" id="10524at2"/>
<dbReference type="Gene3D" id="2.40.50.100">
    <property type="match status" value="1"/>
</dbReference>
<dbReference type="PANTHER" id="PTHR30469">
    <property type="entry name" value="MULTIDRUG RESISTANCE PROTEIN MDTA"/>
    <property type="match status" value="1"/>
</dbReference>
<dbReference type="Gene3D" id="2.40.420.20">
    <property type="match status" value="1"/>
</dbReference>
<sequence>MSSSLRVFLGICLLVMLLVCGVVLFRPDLFRMKAGGEDGQPAQVAKQEAAQRPAMVVTAKPPKMELLPVRLAADGEVVAWQEASVASESNSLTLSEVLVNVGDRVKKGQVLARFNGRTVAEDVTQAKAALAEAKAGAMEARANARRARRLRGTDTISEQQIEQYVSADRTARAKVRSAAAALASKRQNWQNVELRAPDDGVISSRDATEGSVPAAGTELFKLIRQGRLEWQAELGSEEVMRVRPGNRVEVYTADGEPVEAKMRARAPSENTKKRTTLVYVDVPASQGLWAGMFAHGSFDLGESPALTVPMEALVPSDGFMYVYRLKEDDHVERIRVTAGRQEGNRIEITPVGNAKLTEADRVVVEGAAFLTDDDLVKVAGAKE</sequence>
<evidence type="ECO:0000256" key="1">
    <source>
        <dbReference type="ARBA" id="ARBA00009477"/>
    </source>
</evidence>
<dbReference type="Gene3D" id="2.40.30.170">
    <property type="match status" value="1"/>
</dbReference>
<dbReference type="InterPro" id="IPR006143">
    <property type="entry name" value="RND_pump_MFP"/>
</dbReference>
<dbReference type="GO" id="GO:0015562">
    <property type="term" value="F:efflux transmembrane transporter activity"/>
    <property type="evidence" value="ECO:0007669"/>
    <property type="project" value="TreeGrafter"/>
</dbReference>
<dbReference type="AlphaFoldDB" id="A0A3R8MS99"/>
<dbReference type="Proteomes" id="UP000270261">
    <property type="component" value="Unassembled WGS sequence"/>
</dbReference>
<comment type="similarity">
    <text evidence="1">Belongs to the membrane fusion protein (MFP) (TC 8.A.1) family.</text>
</comment>
<dbReference type="Gene3D" id="1.10.287.470">
    <property type="entry name" value="Helix hairpin bin"/>
    <property type="match status" value="1"/>
</dbReference>
<dbReference type="NCBIfam" id="TIGR01730">
    <property type="entry name" value="RND_mfp"/>
    <property type="match status" value="1"/>
</dbReference>
<dbReference type="SUPFAM" id="SSF111369">
    <property type="entry name" value="HlyD-like secretion proteins"/>
    <property type="match status" value="1"/>
</dbReference>
<dbReference type="InterPro" id="IPR058647">
    <property type="entry name" value="BSH_CzcB-like"/>
</dbReference>
<reference evidence="4 5" key="1">
    <citation type="submission" date="2018-11" db="EMBL/GenBank/DDBJ databases">
        <title>Genome sequencing of Lautropia sp. KCOM 2505 (= ChDC F240).</title>
        <authorList>
            <person name="Kook J.-K."/>
            <person name="Park S.-N."/>
            <person name="Lim Y.K."/>
        </authorList>
    </citation>
    <scope>NUCLEOTIDE SEQUENCE [LARGE SCALE GENOMIC DNA]</scope>
    <source>
        <strain evidence="4 5">KCOM 2505</strain>
    </source>
</reference>
<feature type="domain" description="CzcB-like barrel-sandwich hybrid" evidence="3">
    <location>
        <begin position="94"/>
        <end position="221"/>
    </location>
</feature>
<evidence type="ECO:0000259" key="3">
    <source>
        <dbReference type="Pfam" id="PF25973"/>
    </source>
</evidence>
<dbReference type="EMBL" id="RRUE01000002">
    <property type="protein sequence ID" value="RRN43941.1"/>
    <property type="molecule type" value="Genomic_DNA"/>
</dbReference>
<dbReference type="RefSeq" id="WP_125096141.1">
    <property type="nucleotide sequence ID" value="NZ_RRUE01000002.1"/>
</dbReference>
<dbReference type="PANTHER" id="PTHR30469:SF15">
    <property type="entry name" value="HLYD FAMILY OF SECRETION PROTEINS"/>
    <property type="match status" value="1"/>
</dbReference>
<organism evidence="4 5">
    <name type="scientific">Lautropia dentalis</name>
    <dbReference type="NCBI Taxonomy" id="2490857"/>
    <lineage>
        <taxon>Bacteria</taxon>
        <taxon>Pseudomonadati</taxon>
        <taxon>Pseudomonadota</taxon>
        <taxon>Betaproteobacteria</taxon>
        <taxon>Burkholderiales</taxon>
        <taxon>Burkholderiaceae</taxon>
        <taxon>Lautropia</taxon>
    </lineage>
</organism>
<dbReference type="GO" id="GO:1990281">
    <property type="term" value="C:efflux pump complex"/>
    <property type="evidence" value="ECO:0007669"/>
    <property type="project" value="TreeGrafter"/>
</dbReference>